<feature type="compositionally biased region" description="Basic and acidic residues" evidence="1">
    <location>
        <begin position="13"/>
        <end position="23"/>
    </location>
</feature>
<evidence type="ECO:0000313" key="3">
    <source>
        <dbReference type="Proteomes" id="UP001374584"/>
    </source>
</evidence>
<reference evidence="2 3" key="1">
    <citation type="submission" date="2024-01" db="EMBL/GenBank/DDBJ databases">
        <title>The genomes of 5 underutilized Papilionoideae crops provide insights into root nodulation and disease resistanc.</title>
        <authorList>
            <person name="Jiang F."/>
        </authorList>
    </citation>
    <scope>NUCLEOTIDE SEQUENCE [LARGE SCALE GENOMIC DNA]</scope>
    <source>
        <strain evidence="2">JINMINGXINNONG_FW02</strain>
        <tissue evidence="2">Leaves</tissue>
    </source>
</reference>
<dbReference type="PANTHER" id="PTHR35324:SF5">
    <property type="entry name" value="BHLH DOMAIN-CONTAINING PROTEIN"/>
    <property type="match status" value="1"/>
</dbReference>
<dbReference type="AlphaFoldDB" id="A0AAN9M1L5"/>
<evidence type="ECO:0000313" key="2">
    <source>
        <dbReference type="EMBL" id="KAK7346480.1"/>
    </source>
</evidence>
<keyword evidence="3" id="KW-1185">Reference proteome</keyword>
<organism evidence="2 3">
    <name type="scientific">Phaseolus coccineus</name>
    <name type="common">Scarlet runner bean</name>
    <name type="synonym">Phaseolus multiflorus</name>
    <dbReference type="NCBI Taxonomy" id="3886"/>
    <lineage>
        <taxon>Eukaryota</taxon>
        <taxon>Viridiplantae</taxon>
        <taxon>Streptophyta</taxon>
        <taxon>Embryophyta</taxon>
        <taxon>Tracheophyta</taxon>
        <taxon>Spermatophyta</taxon>
        <taxon>Magnoliopsida</taxon>
        <taxon>eudicotyledons</taxon>
        <taxon>Gunneridae</taxon>
        <taxon>Pentapetalae</taxon>
        <taxon>rosids</taxon>
        <taxon>fabids</taxon>
        <taxon>Fabales</taxon>
        <taxon>Fabaceae</taxon>
        <taxon>Papilionoideae</taxon>
        <taxon>50 kb inversion clade</taxon>
        <taxon>NPAAA clade</taxon>
        <taxon>indigoferoid/millettioid clade</taxon>
        <taxon>Phaseoleae</taxon>
        <taxon>Phaseolus</taxon>
    </lineage>
</organism>
<feature type="compositionally biased region" description="Polar residues" evidence="1">
    <location>
        <begin position="1"/>
        <end position="11"/>
    </location>
</feature>
<gene>
    <name evidence="2" type="ORF">VNO80_21000</name>
</gene>
<evidence type="ECO:0000256" key="1">
    <source>
        <dbReference type="SAM" id="MobiDB-lite"/>
    </source>
</evidence>
<protein>
    <submittedName>
        <fullName evidence="2">Uncharacterized protein</fullName>
    </submittedName>
</protein>
<sequence length="102" mass="11278">MAFSISISQSGFPEREKENLDNKLGEKECATEVAISSQLLLKSSKACSESMDKHAVLRRLRQRRSYLRAKSASEAQMGTSEADAATALEQKWLHLADSFSSP</sequence>
<proteinExistence type="predicted"/>
<comment type="caution">
    <text evidence="2">The sequence shown here is derived from an EMBL/GenBank/DDBJ whole genome shotgun (WGS) entry which is preliminary data.</text>
</comment>
<dbReference type="PANTHER" id="PTHR35324">
    <property type="entry name" value="BNAA08G03750D PROTEIN"/>
    <property type="match status" value="1"/>
</dbReference>
<name>A0AAN9M1L5_PHACN</name>
<dbReference type="Proteomes" id="UP001374584">
    <property type="component" value="Unassembled WGS sequence"/>
</dbReference>
<dbReference type="EMBL" id="JAYMYR010000008">
    <property type="protein sequence ID" value="KAK7346480.1"/>
    <property type="molecule type" value="Genomic_DNA"/>
</dbReference>
<accession>A0AAN9M1L5</accession>
<feature type="region of interest" description="Disordered" evidence="1">
    <location>
        <begin position="1"/>
        <end position="23"/>
    </location>
</feature>